<proteinExistence type="predicted"/>
<gene>
    <name evidence="2" type="ORF">T440DRAFT_24621</name>
</gene>
<dbReference type="AlphaFoldDB" id="A0A6A7BCI5"/>
<dbReference type="Proteomes" id="UP000799423">
    <property type="component" value="Unassembled WGS sequence"/>
</dbReference>
<dbReference type="EMBL" id="MU006297">
    <property type="protein sequence ID" value="KAF2852982.1"/>
    <property type="molecule type" value="Genomic_DNA"/>
</dbReference>
<dbReference type="OrthoDB" id="3210378at2759"/>
<reference evidence="2" key="1">
    <citation type="submission" date="2020-01" db="EMBL/GenBank/DDBJ databases">
        <authorList>
            <consortium name="DOE Joint Genome Institute"/>
            <person name="Haridas S."/>
            <person name="Albert R."/>
            <person name="Binder M."/>
            <person name="Bloem J."/>
            <person name="Labutti K."/>
            <person name="Salamov A."/>
            <person name="Andreopoulos B."/>
            <person name="Baker S.E."/>
            <person name="Barry K."/>
            <person name="Bills G."/>
            <person name="Bluhm B.H."/>
            <person name="Cannon C."/>
            <person name="Castanera R."/>
            <person name="Culley D.E."/>
            <person name="Daum C."/>
            <person name="Ezra D."/>
            <person name="Gonzalez J.B."/>
            <person name="Henrissat B."/>
            <person name="Kuo A."/>
            <person name="Liang C."/>
            <person name="Lipzen A."/>
            <person name="Lutzoni F."/>
            <person name="Magnuson J."/>
            <person name="Mondo S."/>
            <person name="Nolan M."/>
            <person name="Ohm R."/>
            <person name="Pangilinan J."/>
            <person name="Park H.-J."/>
            <person name="Ramirez L."/>
            <person name="Alfaro M."/>
            <person name="Sun H."/>
            <person name="Tritt A."/>
            <person name="Yoshinaga Y."/>
            <person name="Zwiers L.-H."/>
            <person name="Turgeon B.G."/>
            <person name="Goodwin S.B."/>
            <person name="Spatafora J.W."/>
            <person name="Crous P.W."/>
            <person name="Grigoriev I.V."/>
        </authorList>
    </citation>
    <scope>NUCLEOTIDE SEQUENCE</scope>
    <source>
        <strain evidence="2">IPT5</strain>
    </source>
</reference>
<evidence type="ECO:0000313" key="3">
    <source>
        <dbReference type="Proteomes" id="UP000799423"/>
    </source>
</evidence>
<feature type="compositionally biased region" description="Basic and acidic residues" evidence="1">
    <location>
        <begin position="7"/>
        <end position="18"/>
    </location>
</feature>
<name>A0A6A7BCI5_9PLEO</name>
<protein>
    <recommendedName>
        <fullName evidence="4">F-box domain-containing protein</fullName>
    </recommendedName>
</protein>
<feature type="region of interest" description="Disordered" evidence="1">
    <location>
        <begin position="620"/>
        <end position="644"/>
    </location>
</feature>
<evidence type="ECO:0008006" key="4">
    <source>
        <dbReference type="Google" id="ProtNLM"/>
    </source>
</evidence>
<evidence type="ECO:0000256" key="1">
    <source>
        <dbReference type="SAM" id="MobiDB-lite"/>
    </source>
</evidence>
<accession>A0A6A7BCI5</accession>
<sequence>MLLPKRLRSDASERHYDDLCAPPHPYTTDDLRKPTRTKERTVSLPQTLARRLSRSKTRLPPSRPSETLFKYNLEIPYLQPTPWELHRHERHSAVPRRRADPPKRFPARVFQDLPREIYDCILAQTKELHLDCDRACTSCYLNDMCSLSLVSRIWDRAATAKLYQTIVLPTDHHQNHMSNSESRILTRLRLLRRTLRDHPTLARYVRELHFADIYPLYEQAGIEKEGIVNLVASLVMASPHLERLVGFHVPLRHSFDRLSHALSTRRHLKEKIWFLDCEENSSCEEEDEEEGGPYYHASHDPPERFLLLNSNHNALSTLVLHQEPGQPSPYLNFRSIIGSCRMHPNLRHLALCGLAGPAFTNLTLNALPLRLESLRLENLTGINDKGLQRFLNSPQASDLASLTLIDLAIKSIQTLSTILSPTLSKLTSFTIAQAAAPSQSPKKIPIPPFYSPTLHTLHWEFKSEAEPLPILPNLSPTTPTPTLTKIPSSSSPPPPPQQQQQHQHQPPFPFKTPSPLPSLATTLLATSILTTAFPNLHTIHIPHDPQHLIQNLCKQPATAVPASVEVAGADTGCRMQSPSTNSFAMEKGKTGIGVNFTPNHAFTATVPTQYTTTTTIPHPHRAQTQTPIHHHTHPCFQPQGRDCA</sequence>
<feature type="compositionally biased region" description="Basic and acidic residues" evidence="1">
    <location>
        <begin position="27"/>
        <end position="41"/>
    </location>
</feature>
<evidence type="ECO:0000313" key="2">
    <source>
        <dbReference type="EMBL" id="KAF2852982.1"/>
    </source>
</evidence>
<feature type="compositionally biased region" description="Low complexity" evidence="1">
    <location>
        <begin position="470"/>
        <end position="489"/>
    </location>
</feature>
<feature type="region of interest" description="Disordered" evidence="1">
    <location>
        <begin position="470"/>
        <end position="516"/>
    </location>
</feature>
<feature type="region of interest" description="Disordered" evidence="1">
    <location>
        <begin position="1"/>
        <end position="42"/>
    </location>
</feature>
<feature type="compositionally biased region" description="Pro residues" evidence="1">
    <location>
        <begin position="506"/>
        <end position="516"/>
    </location>
</feature>
<organism evidence="2 3">
    <name type="scientific">Plenodomus tracheiphilus IPT5</name>
    <dbReference type="NCBI Taxonomy" id="1408161"/>
    <lineage>
        <taxon>Eukaryota</taxon>
        <taxon>Fungi</taxon>
        <taxon>Dikarya</taxon>
        <taxon>Ascomycota</taxon>
        <taxon>Pezizomycotina</taxon>
        <taxon>Dothideomycetes</taxon>
        <taxon>Pleosporomycetidae</taxon>
        <taxon>Pleosporales</taxon>
        <taxon>Pleosporineae</taxon>
        <taxon>Leptosphaeriaceae</taxon>
        <taxon>Plenodomus</taxon>
    </lineage>
</organism>
<keyword evidence="3" id="KW-1185">Reference proteome</keyword>